<organism evidence="1 2">
    <name type="scientific">Uliginosibacterium flavum</name>
    <dbReference type="NCBI Taxonomy" id="1396831"/>
    <lineage>
        <taxon>Bacteria</taxon>
        <taxon>Pseudomonadati</taxon>
        <taxon>Pseudomonadota</taxon>
        <taxon>Betaproteobacteria</taxon>
        <taxon>Rhodocyclales</taxon>
        <taxon>Zoogloeaceae</taxon>
        <taxon>Uliginosibacterium</taxon>
    </lineage>
</organism>
<dbReference type="EMBL" id="JBEWZI010000011">
    <property type="protein sequence ID" value="MET7014848.1"/>
    <property type="molecule type" value="Genomic_DNA"/>
</dbReference>
<comment type="caution">
    <text evidence="1">The sequence shown here is derived from an EMBL/GenBank/DDBJ whole genome shotgun (WGS) entry which is preliminary data.</text>
</comment>
<sequence length="75" mass="8668">MKRFEFRLNISPEQYLPYYRGEVRMVVVSLPNGQSISFPASLLRKFLHAEGIHGDFILSCDDQNRGAELQRKPAE</sequence>
<name>A0ABV2TNX3_9RHOO</name>
<gene>
    <name evidence="1" type="ORF">ABXR19_11665</name>
</gene>
<dbReference type="InterPro" id="IPR021363">
    <property type="entry name" value="DUF2835"/>
</dbReference>
<evidence type="ECO:0000313" key="1">
    <source>
        <dbReference type="EMBL" id="MET7014848.1"/>
    </source>
</evidence>
<evidence type="ECO:0000313" key="2">
    <source>
        <dbReference type="Proteomes" id="UP001549691"/>
    </source>
</evidence>
<reference evidence="1 2" key="1">
    <citation type="submission" date="2024-07" db="EMBL/GenBank/DDBJ databases">
        <title>Uliginosibacterium flavum JJ3220;KACC:17644.</title>
        <authorList>
            <person name="Kim M.K."/>
        </authorList>
    </citation>
    <scope>NUCLEOTIDE SEQUENCE [LARGE SCALE GENOMIC DNA]</scope>
    <source>
        <strain evidence="1 2">KACC:17644</strain>
    </source>
</reference>
<accession>A0ABV2TNX3</accession>
<proteinExistence type="predicted"/>
<dbReference type="RefSeq" id="WP_354601308.1">
    <property type="nucleotide sequence ID" value="NZ_JBEWZI010000011.1"/>
</dbReference>
<protein>
    <submittedName>
        <fullName evidence="1">DUF2835 family protein</fullName>
    </submittedName>
</protein>
<keyword evidence="2" id="KW-1185">Reference proteome</keyword>
<dbReference type="Proteomes" id="UP001549691">
    <property type="component" value="Unassembled WGS sequence"/>
</dbReference>
<dbReference type="Pfam" id="PF11197">
    <property type="entry name" value="DUF2835"/>
    <property type="match status" value="1"/>
</dbReference>